<dbReference type="GO" id="GO:0009252">
    <property type="term" value="P:peptidoglycan biosynthetic process"/>
    <property type="evidence" value="ECO:0007669"/>
    <property type="project" value="UniProtKB-KW"/>
</dbReference>
<gene>
    <name evidence="13" type="ORF">PL111_0643</name>
</gene>
<evidence type="ECO:0000256" key="8">
    <source>
        <dbReference type="ARBA" id="ARBA00023136"/>
    </source>
</evidence>
<name>A0AAN2UHC9_9LACO</name>
<dbReference type="GO" id="GO:0016757">
    <property type="term" value="F:glycosyltransferase activity"/>
    <property type="evidence" value="ECO:0007669"/>
    <property type="project" value="UniProtKB-KW"/>
</dbReference>
<keyword evidence="8 10" id="KW-0472">Membrane</keyword>
<dbReference type="Gene3D" id="1.10.10.1230">
    <property type="entry name" value="Penicillin-binding protein, N-terminal non-catalytic domain, head sub-domain"/>
    <property type="match status" value="1"/>
</dbReference>
<dbReference type="EC" id="2.4.1.129" evidence="13"/>
<evidence type="ECO:0000313" key="13">
    <source>
        <dbReference type="EMBL" id="CUW18618.1"/>
    </source>
</evidence>
<evidence type="ECO:0000259" key="11">
    <source>
        <dbReference type="Pfam" id="PF00905"/>
    </source>
</evidence>
<evidence type="ECO:0000313" key="14">
    <source>
        <dbReference type="Proteomes" id="UP000198868"/>
    </source>
</evidence>
<dbReference type="InterPro" id="IPR012338">
    <property type="entry name" value="Beta-lactam/transpept-like"/>
</dbReference>
<evidence type="ECO:0000256" key="3">
    <source>
        <dbReference type="ARBA" id="ARBA00022475"/>
    </source>
</evidence>
<dbReference type="Gene3D" id="3.40.710.10">
    <property type="entry name" value="DD-peptidase/beta-lactamase superfamily"/>
    <property type="match status" value="1"/>
</dbReference>
<dbReference type="EMBL" id="FBTU01000025">
    <property type="protein sequence ID" value="CUW18618.1"/>
    <property type="molecule type" value="Genomic_DNA"/>
</dbReference>
<dbReference type="GO" id="GO:0008360">
    <property type="term" value="P:regulation of cell shape"/>
    <property type="evidence" value="ECO:0007669"/>
    <property type="project" value="UniProtKB-KW"/>
</dbReference>
<comment type="subcellular location">
    <subcellularLocation>
        <location evidence="1">Cell membrane</location>
        <topology evidence="1">Single-pass membrane protein</topology>
    </subcellularLocation>
</comment>
<evidence type="ECO:0000256" key="10">
    <source>
        <dbReference type="SAM" id="Phobius"/>
    </source>
</evidence>
<protein>
    <submittedName>
        <fullName evidence="13">Cell division protein FtsI [Peptidoglycan synthetase]</fullName>
        <ecNumber evidence="13">2.4.1.129</ecNumber>
    </submittedName>
</protein>
<dbReference type="GO" id="GO:0051301">
    <property type="term" value="P:cell division"/>
    <property type="evidence" value="ECO:0007669"/>
    <property type="project" value="UniProtKB-KW"/>
</dbReference>
<dbReference type="GO" id="GO:0071972">
    <property type="term" value="F:peptidoglycan L,D-transpeptidase activity"/>
    <property type="evidence" value="ECO:0007669"/>
    <property type="project" value="TreeGrafter"/>
</dbReference>
<dbReference type="Proteomes" id="UP000198868">
    <property type="component" value="Unassembled WGS sequence"/>
</dbReference>
<comment type="similarity">
    <text evidence="2">Belongs to the transpeptidase family.</text>
</comment>
<accession>A0AAN2UHC9</accession>
<evidence type="ECO:0000256" key="2">
    <source>
        <dbReference type="ARBA" id="ARBA00007171"/>
    </source>
</evidence>
<evidence type="ECO:0000256" key="7">
    <source>
        <dbReference type="ARBA" id="ARBA00022989"/>
    </source>
</evidence>
<dbReference type="GO" id="GO:0008658">
    <property type="term" value="F:penicillin binding"/>
    <property type="evidence" value="ECO:0007669"/>
    <property type="project" value="InterPro"/>
</dbReference>
<evidence type="ECO:0000256" key="4">
    <source>
        <dbReference type="ARBA" id="ARBA00022692"/>
    </source>
</evidence>
<feature type="domain" description="Penicillin-binding protein dimerisation" evidence="12">
    <location>
        <begin position="75"/>
        <end position="310"/>
    </location>
</feature>
<feature type="domain" description="Penicillin-binding protein transpeptidase" evidence="11">
    <location>
        <begin position="352"/>
        <end position="676"/>
    </location>
</feature>
<keyword evidence="9" id="KW-0961">Cell wall biogenesis/degradation</keyword>
<dbReference type="Gene3D" id="3.90.1310.10">
    <property type="entry name" value="Penicillin-binding protein 2a (Domain 2)"/>
    <property type="match status" value="1"/>
</dbReference>
<evidence type="ECO:0000256" key="6">
    <source>
        <dbReference type="ARBA" id="ARBA00022984"/>
    </source>
</evidence>
<organism evidence="13 14">
    <name type="scientific">Leuconostoc inhae</name>
    <dbReference type="NCBI Taxonomy" id="178001"/>
    <lineage>
        <taxon>Bacteria</taxon>
        <taxon>Bacillati</taxon>
        <taxon>Bacillota</taxon>
        <taxon>Bacilli</taxon>
        <taxon>Lactobacillales</taxon>
        <taxon>Lactobacillaceae</taxon>
        <taxon>Leuconostoc</taxon>
    </lineage>
</organism>
<reference evidence="13 14" key="1">
    <citation type="submission" date="2015-12" db="EMBL/GenBank/DDBJ databases">
        <authorList>
            <person name="Andreevskaya M."/>
        </authorList>
    </citation>
    <scope>NUCLEOTIDE SEQUENCE [LARGE SCALE GENOMIC DNA]</scope>
    <source>
        <strain evidence="13 14">PL111</strain>
    </source>
</reference>
<proteinExistence type="inferred from homology"/>
<dbReference type="InterPro" id="IPR001460">
    <property type="entry name" value="PCN-bd_Tpept"/>
</dbReference>
<dbReference type="GO" id="GO:0071555">
    <property type="term" value="P:cell wall organization"/>
    <property type="evidence" value="ECO:0007669"/>
    <property type="project" value="UniProtKB-KW"/>
</dbReference>
<dbReference type="InterPro" id="IPR050515">
    <property type="entry name" value="Beta-lactam/transpept"/>
</dbReference>
<dbReference type="AlphaFoldDB" id="A0AAN2UHC9"/>
<evidence type="ECO:0000256" key="1">
    <source>
        <dbReference type="ARBA" id="ARBA00004162"/>
    </source>
</evidence>
<dbReference type="InterPro" id="IPR036138">
    <property type="entry name" value="PBP_dimer_sf"/>
</dbReference>
<feature type="transmembrane region" description="Helical" evidence="10">
    <location>
        <begin position="32"/>
        <end position="53"/>
    </location>
</feature>
<keyword evidence="6" id="KW-0573">Peptidoglycan synthesis</keyword>
<keyword evidence="13" id="KW-0328">Glycosyltransferase</keyword>
<dbReference type="PANTHER" id="PTHR30627:SF2">
    <property type="entry name" value="PEPTIDOGLYCAN D,D-TRANSPEPTIDASE MRDA"/>
    <property type="match status" value="1"/>
</dbReference>
<comment type="caution">
    <text evidence="13">The sequence shown here is derived from an EMBL/GenBank/DDBJ whole genome shotgun (WGS) entry which is preliminary data.</text>
</comment>
<dbReference type="PANTHER" id="PTHR30627">
    <property type="entry name" value="PEPTIDOGLYCAN D,D-TRANSPEPTIDASE"/>
    <property type="match status" value="1"/>
</dbReference>
<keyword evidence="13" id="KW-0808">Transferase</keyword>
<evidence type="ECO:0000256" key="9">
    <source>
        <dbReference type="ARBA" id="ARBA00023316"/>
    </source>
</evidence>
<keyword evidence="7 10" id="KW-1133">Transmembrane helix</keyword>
<dbReference type="InterPro" id="IPR005311">
    <property type="entry name" value="PBP_dimer"/>
</dbReference>
<keyword evidence="3" id="KW-1003">Cell membrane</keyword>
<dbReference type="GO" id="GO:0005886">
    <property type="term" value="C:plasma membrane"/>
    <property type="evidence" value="ECO:0007669"/>
    <property type="project" value="UniProtKB-SubCell"/>
</dbReference>
<evidence type="ECO:0000259" key="12">
    <source>
        <dbReference type="Pfam" id="PF03717"/>
    </source>
</evidence>
<dbReference type="Pfam" id="PF00905">
    <property type="entry name" value="Transpeptidase"/>
    <property type="match status" value="1"/>
</dbReference>
<evidence type="ECO:0000256" key="5">
    <source>
        <dbReference type="ARBA" id="ARBA00022960"/>
    </source>
</evidence>
<keyword evidence="13" id="KW-0131">Cell cycle</keyword>
<dbReference type="SUPFAM" id="SSF56601">
    <property type="entry name" value="beta-lactamase/transpeptidase-like"/>
    <property type="match status" value="1"/>
</dbReference>
<dbReference type="SUPFAM" id="SSF56519">
    <property type="entry name" value="Penicillin binding protein dimerisation domain"/>
    <property type="match status" value="1"/>
</dbReference>
<keyword evidence="5" id="KW-0133">Cell shape</keyword>
<keyword evidence="4 10" id="KW-0812">Transmembrane</keyword>
<sequence length="690" mass="74800">MKMGSNMQRNPYLEDRDKKNNASANLPARLNILLGIALTLMIALIVQLAFLTIKQGAYYQSEVNRNDETIEKGNTPRGMFYDATGRVIVGNKAQAAVTFTRGTSVTSSTMRGIATKLSKFMTIDTKRLSERSKVDFYLANKSNNEKITKIITKKYKNDKLSLTTEQINMYEVRYVQKHDLAKNVDQNAAMIFQRMSGAYTLSTTFIKESDVTNTELAEIGERLSEFPGIKLGTSWSRQYPEGNEFKTLVGTVTNEATGLPEDRLHTLLAQGYSQNEPVGNSSLEKDYESILKGSASQTLVTTGSGGQIKSSQIKYNGQAGDNVKLTINARFQSAVQKILEDNLPGGDVEGAYATVINPYTGGIYAMAGVDRNHETGQKTADPLGNINHAIVMGSVIKPAVLATGFQKGVISQNNTVLNDQAIKIQGTPAITSYWNQAGTPTPIDAETALERSSNTYFVQLGMKIGGQTYSPGSALGLRPDAFQTLRNGLGQFGLGTKTGVDIDGETAGYRGATTGEAQGKYLYETFGQYDSYTTLQLARYVSVIANGGYLVAPHIVGALTQGQPNSDKQKTVWTATPKVQGQVKLDAGEWDTIENGMNRVANGSDAWNTGGADMHKLIPKVHAKTGTAETVTNGNQTYTESMVAYTPGQPFAIAMAIPGMNNYLDGTNGKISAKIIDAYWQYVEAKPNSK</sequence>
<dbReference type="Pfam" id="PF03717">
    <property type="entry name" value="PBP_dimer"/>
    <property type="match status" value="1"/>
</dbReference>
<keyword evidence="13" id="KW-0132">Cell division</keyword>